<dbReference type="EMBL" id="SSUX01000008">
    <property type="protein sequence ID" value="THJ45060.1"/>
    <property type="molecule type" value="Genomic_DNA"/>
</dbReference>
<organism evidence="1 2">
    <name type="scientific">Aeromonas veronii</name>
    <dbReference type="NCBI Taxonomy" id="654"/>
    <lineage>
        <taxon>Bacteria</taxon>
        <taxon>Pseudomonadati</taxon>
        <taxon>Pseudomonadota</taxon>
        <taxon>Gammaproteobacteria</taxon>
        <taxon>Aeromonadales</taxon>
        <taxon>Aeromonadaceae</taxon>
        <taxon>Aeromonas</taxon>
    </lineage>
</organism>
<dbReference type="RefSeq" id="WP_136501883.1">
    <property type="nucleotide sequence ID" value="NZ_SSUX01000008.1"/>
</dbReference>
<name>A0A4S5CHA5_AERVE</name>
<comment type="caution">
    <text evidence="1">The sequence shown here is derived from an EMBL/GenBank/DDBJ whole genome shotgun (WGS) entry which is preliminary data.</text>
</comment>
<sequence length="115" mass="12395">MAKDTDCVNFVTDDNTGGYFVCECQNCGEVFNSKDCDGGGANADAGDYGDCYCPHCNQVDPEECDNPNLVWNVQQAKINRLVASLEKIASLTLGANARCYQDEAREAIAAVTGKR</sequence>
<evidence type="ECO:0000313" key="2">
    <source>
        <dbReference type="Proteomes" id="UP000309618"/>
    </source>
</evidence>
<reference evidence="1 2" key="1">
    <citation type="submission" date="2019-04" db="EMBL/GenBank/DDBJ databases">
        <title>Comparative genomics of Aeromonas veronii strains pathogenic to fish.</title>
        <authorList>
            <person name="Cascarano M.C."/>
            <person name="Smyrli M."/>
            <person name="Katharios P."/>
        </authorList>
    </citation>
    <scope>NUCLEOTIDE SEQUENCE [LARGE SCALE GENOMIC DNA]</scope>
    <source>
        <strain evidence="1 2">XU1</strain>
    </source>
</reference>
<dbReference type="Proteomes" id="UP000309618">
    <property type="component" value="Unassembled WGS sequence"/>
</dbReference>
<proteinExistence type="predicted"/>
<accession>A0A4S5CHA5</accession>
<evidence type="ECO:0000313" key="1">
    <source>
        <dbReference type="EMBL" id="THJ45060.1"/>
    </source>
</evidence>
<protein>
    <submittedName>
        <fullName evidence="1">Uncharacterized protein</fullName>
    </submittedName>
</protein>
<gene>
    <name evidence="1" type="ORF">E8Q35_12825</name>
</gene>
<dbReference type="AlphaFoldDB" id="A0A4S5CHA5"/>